<dbReference type="SMART" id="SM00490">
    <property type="entry name" value="HELICc"/>
    <property type="match status" value="1"/>
</dbReference>
<sequence>MLKNVNWAEDRDYKTGSEDEPLQFYIDALCNSNSFDLLLGYFSSSALNVLSLGFANFIHSGGKMRAVINNVLSDEDKKAIEKGQNKDGISTIYNFNNVRELKASLDEYGKHFFECFAWLIANDRIEIKIIKPKDGKGISHYKSGVFSDGENSVSYKSSCNFTYYGFVENLEELECRLSWEDDSSQRSVNKQIKYFERIFSGKSENVDYLNIEDVKSTIIEEFGNKSLKELLSKEDYLLSKRESIFDNIKVKKSINMAMEQMSEYEKIDNSPKFPFDGGPREYQIKAYQNWVDNDRKGLFAMATGTGKTITSLNCIVEDYKINKFYKFIVLVPTISLATQWEKEITQKFKFEEVTICSSLNNNWEESVRNYGRNIRLGNDVNFCILLTYATFRGQRFQNIFNDLFKNEFKNITIIADEAHTLGSKNLLKVLPLGIEKRIGLSATPERQYDEIGELELCSFFNSYPPLYTFNYNMRKAIDDKVLCKYYYYPIIVDLETDELNEYREITNKLNKFLDPKTGKYKDDPYVNSLLINRKNIIHKARKKSKCLVNIIDDIGKDKFKYAFIYVPEGYETNYDENDLDRDDEDDDSIINLYTNLLYDKYKFKLKKFTGETKHRDEILNQFSKGDLDALLAMKCLDEGVDIPQTQFAIFCSSTGNPRQYIQRRGRVLRFHGKKEYAYIYDMIVKPILDITTTDSNQIKLEKNILVSELKRLVNFAVLAENKLECLKELEDLCYSFGIDIYDLANIEEEKYNL</sequence>
<dbReference type="GO" id="GO:0004386">
    <property type="term" value="F:helicase activity"/>
    <property type="evidence" value="ECO:0007669"/>
    <property type="project" value="UniProtKB-KW"/>
</dbReference>
<evidence type="ECO:0000259" key="6">
    <source>
        <dbReference type="PROSITE" id="PS51194"/>
    </source>
</evidence>
<evidence type="ECO:0000313" key="9">
    <source>
        <dbReference type="Proteomes" id="UP000254518"/>
    </source>
</evidence>
<dbReference type="Pfam" id="PF04851">
    <property type="entry name" value="ResIII"/>
    <property type="match status" value="1"/>
</dbReference>
<dbReference type="RefSeq" id="WP_114754044.1">
    <property type="nucleotide sequence ID" value="NZ_QQBA01000005.1"/>
</dbReference>
<evidence type="ECO:0000256" key="4">
    <source>
        <dbReference type="ARBA" id="ARBA00022840"/>
    </source>
</evidence>
<gene>
    <name evidence="7" type="ORF">DFR66_105156</name>
    <name evidence="8" type="ORF">IQ02_01356</name>
</gene>
<reference evidence="7 9" key="2">
    <citation type="submission" date="2018-07" db="EMBL/GenBank/DDBJ databases">
        <title>Genomic Encyclopedia of Type Strains, Phase IV (KMG-IV): sequencing the most valuable type-strain genomes for metagenomic binning, comparative biology and taxonomic classification.</title>
        <authorList>
            <person name="Goeker M."/>
        </authorList>
    </citation>
    <scope>NUCLEOTIDE SEQUENCE [LARGE SCALE GENOMIC DNA]</scope>
    <source>
        <strain evidence="7 9">DSM 19728</strain>
    </source>
</reference>
<dbReference type="Proteomes" id="UP000321392">
    <property type="component" value="Unassembled WGS sequence"/>
</dbReference>
<dbReference type="Proteomes" id="UP000254518">
    <property type="component" value="Unassembled WGS sequence"/>
</dbReference>
<dbReference type="PROSITE" id="PS51192">
    <property type="entry name" value="HELICASE_ATP_BIND_1"/>
    <property type="match status" value="1"/>
</dbReference>
<dbReference type="PANTHER" id="PTHR11274:SF0">
    <property type="entry name" value="GENERAL TRANSCRIPTION AND DNA REPAIR FACTOR IIH HELICASE SUBUNIT XPB"/>
    <property type="match status" value="1"/>
</dbReference>
<reference evidence="8" key="3">
    <citation type="submission" date="2019-07" db="EMBL/GenBank/DDBJ databases">
        <authorList>
            <person name="Whitman W."/>
            <person name="Huntemann M."/>
            <person name="Clum A."/>
            <person name="Pillay M."/>
            <person name="Palaniappan K."/>
            <person name="Varghese N."/>
            <person name="Mikhailova N."/>
            <person name="Stamatis D."/>
            <person name="Reddy T."/>
            <person name="Daum C."/>
            <person name="Shapiro N."/>
            <person name="Ivanova N."/>
            <person name="Kyrpides N."/>
            <person name="Woyke T."/>
        </authorList>
    </citation>
    <scope>NUCLEOTIDE SEQUENCE</scope>
    <source>
        <strain evidence="8">CGMCC 1.5380</strain>
    </source>
</reference>
<evidence type="ECO:0000313" key="7">
    <source>
        <dbReference type="EMBL" id="RDI56287.1"/>
    </source>
</evidence>
<dbReference type="EMBL" id="VLKX01000005">
    <property type="protein sequence ID" value="TWI48197.1"/>
    <property type="molecule type" value="Genomic_DNA"/>
</dbReference>
<dbReference type="InterPro" id="IPR006935">
    <property type="entry name" value="Helicase/UvrB_N"/>
</dbReference>
<dbReference type="AlphaFoldDB" id="A0A562PUS5"/>
<organism evidence="8 10">
    <name type="scientific">Flavobacterium glaciei</name>
    <dbReference type="NCBI Taxonomy" id="386300"/>
    <lineage>
        <taxon>Bacteria</taxon>
        <taxon>Pseudomonadati</taxon>
        <taxon>Bacteroidota</taxon>
        <taxon>Flavobacteriia</taxon>
        <taxon>Flavobacteriales</taxon>
        <taxon>Flavobacteriaceae</taxon>
        <taxon>Flavobacterium</taxon>
    </lineage>
</organism>
<dbReference type="InterPro" id="IPR001650">
    <property type="entry name" value="Helicase_C-like"/>
</dbReference>
<reference evidence="8 10" key="1">
    <citation type="journal article" date="2015" name="Stand. Genomic Sci.">
        <title>Genomic Encyclopedia of Bacterial and Archaeal Type Strains, Phase III: the genomes of soil and plant-associated and newly described type strains.</title>
        <authorList>
            <person name="Whitman W.B."/>
            <person name="Woyke T."/>
            <person name="Klenk H.P."/>
            <person name="Zhou Y."/>
            <person name="Lilburn T.G."/>
            <person name="Beck B.J."/>
            <person name="De Vos P."/>
            <person name="Vandamme P."/>
            <person name="Eisen J.A."/>
            <person name="Garrity G."/>
            <person name="Hugenholtz P."/>
            <person name="Kyrpides N.C."/>
        </authorList>
    </citation>
    <scope>NUCLEOTIDE SEQUENCE [LARGE SCALE GENOMIC DNA]</scope>
    <source>
        <strain evidence="8 10">CGMCC 1.5380</strain>
    </source>
</reference>
<dbReference type="GO" id="GO:0016787">
    <property type="term" value="F:hydrolase activity"/>
    <property type="evidence" value="ECO:0007669"/>
    <property type="project" value="UniProtKB-KW"/>
</dbReference>
<dbReference type="SUPFAM" id="SSF52540">
    <property type="entry name" value="P-loop containing nucleoside triphosphate hydrolases"/>
    <property type="match status" value="1"/>
</dbReference>
<evidence type="ECO:0000256" key="2">
    <source>
        <dbReference type="ARBA" id="ARBA00022801"/>
    </source>
</evidence>
<dbReference type="InterPro" id="IPR027417">
    <property type="entry name" value="P-loop_NTPase"/>
</dbReference>
<dbReference type="OrthoDB" id="9759819at2"/>
<evidence type="ECO:0000256" key="3">
    <source>
        <dbReference type="ARBA" id="ARBA00022806"/>
    </source>
</evidence>
<dbReference type="InterPro" id="IPR050615">
    <property type="entry name" value="ATP-dep_DNA_Helicase"/>
</dbReference>
<dbReference type="SMART" id="SM00487">
    <property type="entry name" value="DEXDc"/>
    <property type="match status" value="1"/>
</dbReference>
<evidence type="ECO:0000259" key="5">
    <source>
        <dbReference type="PROSITE" id="PS51192"/>
    </source>
</evidence>
<dbReference type="PROSITE" id="PS51194">
    <property type="entry name" value="HELICASE_CTER"/>
    <property type="match status" value="1"/>
</dbReference>
<dbReference type="GO" id="GO:0003677">
    <property type="term" value="F:DNA binding"/>
    <property type="evidence" value="ECO:0007669"/>
    <property type="project" value="InterPro"/>
</dbReference>
<dbReference type="Pfam" id="PF00271">
    <property type="entry name" value="Helicase_C"/>
    <property type="match status" value="1"/>
</dbReference>
<keyword evidence="2" id="KW-0378">Hydrolase</keyword>
<keyword evidence="4" id="KW-0067">ATP-binding</keyword>
<dbReference type="InterPro" id="IPR014001">
    <property type="entry name" value="Helicase_ATP-bd"/>
</dbReference>
<evidence type="ECO:0000313" key="8">
    <source>
        <dbReference type="EMBL" id="TWI48197.1"/>
    </source>
</evidence>
<proteinExistence type="predicted"/>
<dbReference type="PANTHER" id="PTHR11274">
    <property type="entry name" value="RAD25/XP-B DNA REPAIR HELICASE"/>
    <property type="match status" value="1"/>
</dbReference>
<accession>A0A562PUS5</accession>
<name>A0A562PUS5_9FLAO</name>
<dbReference type="Gene3D" id="3.40.50.300">
    <property type="entry name" value="P-loop containing nucleotide triphosphate hydrolases"/>
    <property type="match status" value="2"/>
</dbReference>
<comment type="caution">
    <text evidence="8">The sequence shown here is derived from an EMBL/GenBank/DDBJ whole genome shotgun (WGS) entry which is preliminary data.</text>
</comment>
<keyword evidence="3 8" id="KW-0347">Helicase</keyword>
<dbReference type="GO" id="GO:0005524">
    <property type="term" value="F:ATP binding"/>
    <property type="evidence" value="ECO:0007669"/>
    <property type="project" value="UniProtKB-KW"/>
</dbReference>
<protein>
    <submittedName>
        <fullName evidence="8">Superfamily II DNA or RNA helicase</fullName>
    </submittedName>
</protein>
<feature type="domain" description="Helicase ATP-binding" evidence="5">
    <location>
        <begin position="288"/>
        <end position="462"/>
    </location>
</feature>
<feature type="domain" description="Helicase C-terminal" evidence="6">
    <location>
        <begin position="546"/>
        <end position="713"/>
    </location>
</feature>
<keyword evidence="1" id="KW-0547">Nucleotide-binding</keyword>
<evidence type="ECO:0000256" key="1">
    <source>
        <dbReference type="ARBA" id="ARBA00022741"/>
    </source>
</evidence>
<dbReference type="EMBL" id="QQBA01000005">
    <property type="protein sequence ID" value="RDI56287.1"/>
    <property type="molecule type" value="Genomic_DNA"/>
</dbReference>
<keyword evidence="9" id="KW-1185">Reference proteome</keyword>
<evidence type="ECO:0000313" key="10">
    <source>
        <dbReference type="Proteomes" id="UP000321392"/>
    </source>
</evidence>